<sequence length="86" mass="9048">MTVTAESPLRAFVERMRTERTKALATAATAERGTDVAAAERVADTSRLVDKELKQLLKATSSNVAEAAYRVAGDDGKGGVLGLLKA</sequence>
<comment type="caution">
    <text evidence="1">The sequence shown here is derived from an EMBL/GenBank/DDBJ whole genome shotgun (WGS) entry which is preliminary data.</text>
</comment>
<protein>
    <submittedName>
        <fullName evidence="1">Uncharacterized protein</fullName>
    </submittedName>
</protein>
<dbReference type="AlphaFoldDB" id="A0A2A2SFR9"/>
<organism evidence="1 2">
    <name type="scientific">Sphingomonas lenta</name>
    <dbReference type="NCBI Taxonomy" id="1141887"/>
    <lineage>
        <taxon>Bacteria</taxon>
        <taxon>Pseudomonadati</taxon>
        <taxon>Pseudomonadota</taxon>
        <taxon>Alphaproteobacteria</taxon>
        <taxon>Sphingomonadales</taxon>
        <taxon>Sphingomonadaceae</taxon>
        <taxon>Sphingomonas</taxon>
    </lineage>
</organism>
<keyword evidence="2" id="KW-1185">Reference proteome</keyword>
<accession>A0A2A2SFR9</accession>
<name>A0A2A2SFR9_9SPHN</name>
<dbReference type="EMBL" id="NSLI01000003">
    <property type="protein sequence ID" value="PAX08106.1"/>
    <property type="molecule type" value="Genomic_DNA"/>
</dbReference>
<reference evidence="2" key="1">
    <citation type="submission" date="2017-09" db="EMBL/GenBank/DDBJ databases">
        <authorList>
            <person name="Feng G."/>
            <person name="Zhu H."/>
        </authorList>
    </citation>
    <scope>NUCLEOTIDE SEQUENCE [LARGE SCALE GENOMIC DNA]</scope>
    <source>
        <strain evidence="2">1PNM-20</strain>
    </source>
</reference>
<evidence type="ECO:0000313" key="2">
    <source>
        <dbReference type="Proteomes" id="UP000218151"/>
    </source>
</evidence>
<proteinExistence type="predicted"/>
<gene>
    <name evidence="1" type="ORF">CKY28_11000</name>
</gene>
<dbReference type="Proteomes" id="UP000218151">
    <property type="component" value="Unassembled WGS sequence"/>
</dbReference>
<evidence type="ECO:0000313" key="1">
    <source>
        <dbReference type="EMBL" id="PAX08106.1"/>
    </source>
</evidence>